<dbReference type="PROSITE" id="PS00101">
    <property type="entry name" value="HEXAPEP_TRANSFERASES"/>
    <property type="match status" value="1"/>
</dbReference>
<keyword evidence="5" id="KW-1185">Reference proteome</keyword>
<dbReference type="Proteomes" id="UP000245283">
    <property type="component" value="Unassembled WGS sequence"/>
</dbReference>
<evidence type="ECO:0000256" key="3">
    <source>
        <dbReference type="SAM" id="MobiDB-lite"/>
    </source>
</evidence>
<dbReference type="PANTHER" id="PTHR23416:SF78">
    <property type="entry name" value="LIPOPOLYSACCHARIDE BIOSYNTHESIS O-ACETYL TRANSFERASE WBBJ-RELATED"/>
    <property type="match status" value="1"/>
</dbReference>
<dbReference type="InterPro" id="IPR011004">
    <property type="entry name" value="Trimer_LpxA-like_sf"/>
</dbReference>
<organism evidence="4 5">
    <name type="scientific">Ancrocorticia populi</name>
    <dbReference type="NCBI Taxonomy" id="2175228"/>
    <lineage>
        <taxon>Bacteria</taxon>
        <taxon>Bacillati</taxon>
        <taxon>Actinomycetota</taxon>
        <taxon>Actinomycetes</taxon>
        <taxon>Actinomycetales</taxon>
        <taxon>Actinomycetaceae</taxon>
        <taxon>Ancrocorticia</taxon>
    </lineage>
</organism>
<dbReference type="InterPro" id="IPR018357">
    <property type="entry name" value="Hexapep_transf_CS"/>
</dbReference>
<evidence type="ECO:0000313" key="4">
    <source>
        <dbReference type="EMBL" id="PWF27399.1"/>
    </source>
</evidence>
<proteinExistence type="predicted"/>
<keyword evidence="2" id="KW-0677">Repeat</keyword>
<feature type="region of interest" description="Disordered" evidence="3">
    <location>
        <begin position="205"/>
        <end position="236"/>
    </location>
</feature>
<dbReference type="AlphaFoldDB" id="A0A2V1KDH9"/>
<dbReference type="OrthoDB" id="2643438at2"/>
<dbReference type="SUPFAM" id="SSF51161">
    <property type="entry name" value="Trimeric LpxA-like enzymes"/>
    <property type="match status" value="1"/>
</dbReference>
<keyword evidence="1 4" id="KW-0808">Transferase</keyword>
<evidence type="ECO:0000313" key="5">
    <source>
        <dbReference type="Proteomes" id="UP000245283"/>
    </source>
</evidence>
<reference evidence="5" key="1">
    <citation type="submission" date="2018-05" db="EMBL/GenBank/DDBJ databases">
        <authorList>
            <person name="Li Y."/>
        </authorList>
    </citation>
    <scope>NUCLEOTIDE SEQUENCE [LARGE SCALE GENOMIC DNA]</scope>
    <source>
        <strain evidence="5">sk1b4</strain>
    </source>
</reference>
<comment type="caution">
    <text evidence="4">The sequence shown here is derived from an EMBL/GenBank/DDBJ whole genome shotgun (WGS) entry which is preliminary data.</text>
</comment>
<dbReference type="EMBL" id="QETB01000001">
    <property type="protein sequence ID" value="PWF27399.1"/>
    <property type="molecule type" value="Genomic_DNA"/>
</dbReference>
<evidence type="ECO:0000256" key="1">
    <source>
        <dbReference type="ARBA" id="ARBA00022679"/>
    </source>
</evidence>
<sequence length="259" mass="28488">MVTIKTLEPYEDEQGNRIEYDGPPISEKIRIEFLGSNNVLKVGARANIPQLSVKFAADSSVVDIAAATKNRTGLRFGLVLGQQSRITIGKNVGSASKTFVRASEGASVTIGDECMLASSIEIRTDDTHAIYDLETGLRTNRAKDITIGEHVWIGKYAAILGGVTVGSGSVIGFRSIVTRDVPNNAIVAGIPARVVRKNIAWERPDLNKNEPGTRELPADQRRSERYWNPTKEDKPKVITQPRPNKLVRAKRRLGRFLAR</sequence>
<gene>
    <name evidence="4" type="ORF">DD236_03160</name>
</gene>
<dbReference type="GO" id="GO:0016746">
    <property type="term" value="F:acyltransferase activity"/>
    <property type="evidence" value="ECO:0007669"/>
    <property type="project" value="UniProtKB-KW"/>
</dbReference>
<accession>A0A2V1KDH9</accession>
<dbReference type="InterPro" id="IPR001451">
    <property type="entry name" value="Hexapep"/>
</dbReference>
<dbReference type="Gene3D" id="2.160.10.10">
    <property type="entry name" value="Hexapeptide repeat proteins"/>
    <property type="match status" value="1"/>
</dbReference>
<dbReference type="RefSeq" id="WP_109092899.1">
    <property type="nucleotide sequence ID" value="NZ_QETB01000001.1"/>
</dbReference>
<evidence type="ECO:0000256" key="2">
    <source>
        <dbReference type="ARBA" id="ARBA00022737"/>
    </source>
</evidence>
<dbReference type="Pfam" id="PF00132">
    <property type="entry name" value="Hexapep"/>
    <property type="match status" value="1"/>
</dbReference>
<dbReference type="PANTHER" id="PTHR23416">
    <property type="entry name" value="SIALIC ACID SYNTHASE-RELATED"/>
    <property type="match status" value="1"/>
</dbReference>
<dbReference type="InterPro" id="IPR051159">
    <property type="entry name" value="Hexapeptide_acetyltransf"/>
</dbReference>
<name>A0A2V1KDH9_9ACTO</name>
<protein>
    <submittedName>
        <fullName evidence="4">Acyltransferase</fullName>
    </submittedName>
</protein>
<dbReference type="CDD" id="cd04647">
    <property type="entry name" value="LbH_MAT_like"/>
    <property type="match status" value="1"/>
</dbReference>
<keyword evidence="4" id="KW-0012">Acyltransferase</keyword>